<evidence type="ECO:0000313" key="4">
    <source>
        <dbReference type="Proteomes" id="UP000482209"/>
    </source>
</evidence>
<dbReference type="GO" id="GO:0016810">
    <property type="term" value="F:hydrolase activity, acting on carbon-nitrogen (but not peptide) bonds"/>
    <property type="evidence" value="ECO:0007669"/>
    <property type="project" value="InterPro"/>
</dbReference>
<feature type="chain" id="PRO_5038510165" evidence="1">
    <location>
        <begin position="20"/>
        <end position="247"/>
    </location>
</feature>
<dbReference type="Pfam" id="PF01522">
    <property type="entry name" value="Polysacc_deac_1"/>
    <property type="match status" value="1"/>
</dbReference>
<dbReference type="RefSeq" id="WP_154515408.1">
    <property type="nucleotide sequence ID" value="NZ_VUMT01000001.1"/>
</dbReference>
<keyword evidence="4" id="KW-1185">Reference proteome</keyword>
<dbReference type="Gene3D" id="3.20.20.370">
    <property type="entry name" value="Glycoside hydrolase/deacetylase"/>
    <property type="match status" value="1"/>
</dbReference>
<feature type="domain" description="NodB homology" evidence="2">
    <location>
        <begin position="43"/>
        <end position="233"/>
    </location>
</feature>
<dbReference type="InterPro" id="IPR011330">
    <property type="entry name" value="Glyco_hydro/deAcase_b/a-brl"/>
</dbReference>
<gene>
    <name evidence="3" type="ORF">FYJ58_00100</name>
</gene>
<name>A0A6L5XU45_9FIRM</name>
<sequence>MSRQRVLAVFCVFMLFMCAALERHVYVKQASSTNTAKTKTDEKIAYLTFDDGPSVNTEKVIAILEKEHVPATFFLIGEQITEDKKDLLCTMVEKGHLLGVHTYCHKSEQIYRSADAYIEDALKTADKIQEVTGKKTTVYRFPWGSCNGYLTNICDTIVEEMRKRGYEYYDWNVSAEDSVGSPTSSSIMRNIEKDFKKYNEPVILMHDSGANTVTVDTLPAIIKRLKEEGYQFATLDKRTEVCHYRRN</sequence>
<protein>
    <submittedName>
        <fullName evidence="3">Polysaccharide deacetylase</fullName>
    </submittedName>
</protein>
<dbReference type="PANTHER" id="PTHR10587:SF125">
    <property type="entry name" value="POLYSACCHARIDE DEACETYLASE YHEN-RELATED"/>
    <property type="match status" value="1"/>
</dbReference>
<comment type="caution">
    <text evidence="3">The sequence shown here is derived from an EMBL/GenBank/DDBJ whole genome shotgun (WGS) entry which is preliminary data.</text>
</comment>
<dbReference type="CDD" id="cd10944">
    <property type="entry name" value="CE4_SmPgdA_like"/>
    <property type="match status" value="1"/>
</dbReference>
<dbReference type="GO" id="GO:0005975">
    <property type="term" value="P:carbohydrate metabolic process"/>
    <property type="evidence" value="ECO:0007669"/>
    <property type="project" value="InterPro"/>
</dbReference>
<dbReference type="PANTHER" id="PTHR10587">
    <property type="entry name" value="GLYCOSYL TRANSFERASE-RELATED"/>
    <property type="match status" value="1"/>
</dbReference>
<dbReference type="EMBL" id="VUMT01000001">
    <property type="protein sequence ID" value="MSS62295.1"/>
    <property type="molecule type" value="Genomic_DNA"/>
</dbReference>
<dbReference type="PROSITE" id="PS51677">
    <property type="entry name" value="NODB"/>
    <property type="match status" value="1"/>
</dbReference>
<evidence type="ECO:0000259" key="2">
    <source>
        <dbReference type="PROSITE" id="PS51677"/>
    </source>
</evidence>
<dbReference type="Proteomes" id="UP000482209">
    <property type="component" value="Unassembled WGS sequence"/>
</dbReference>
<evidence type="ECO:0000256" key="1">
    <source>
        <dbReference type="SAM" id="SignalP"/>
    </source>
</evidence>
<keyword evidence="1" id="KW-0732">Signal</keyword>
<reference evidence="3 4" key="1">
    <citation type="submission" date="2019-08" db="EMBL/GenBank/DDBJ databases">
        <title>In-depth cultivation of the pig gut microbiome towards novel bacterial diversity and tailored functional studies.</title>
        <authorList>
            <person name="Wylensek D."/>
            <person name="Hitch T.C.A."/>
            <person name="Clavel T."/>
        </authorList>
    </citation>
    <scope>NUCLEOTIDE SEQUENCE [LARGE SCALE GENOMIC DNA]</scope>
    <source>
        <strain evidence="3 4">WCA-693-APC-MOT-I</strain>
    </source>
</reference>
<evidence type="ECO:0000313" key="3">
    <source>
        <dbReference type="EMBL" id="MSS62295.1"/>
    </source>
</evidence>
<dbReference type="InterPro" id="IPR050248">
    <property type="entry name" value="Polysacc_deacetylase_ArnD"/>
</dbReference>
<proteinExistence type="predicted"/>
<dbReference type="SUPFAM" id="SSF88713">
    <property type="entry name" value="Glycoside hydrolase/deacetylase"/>
    <property type="match status" value="1"/>
</dbReference>
<organism evidence="3 4">
    <name type="scientific">Velocimicrobium porci</name>
    <dbReference type="NCBI Taxonomy" id="2606634"/>
    <lineage>
        <taxon>Bacteria</taxon>
        <taxon>Bacillati</taxon>
        <taxon>Bacillota</taxon>
        <taxon>Clostridia</taxon>
        <taxon>Lachnospirales</taxon>
        <taxon>Lachnospiraceae</taxon>
        <taxon>Velocimicrobium</taxon>
    </lineage>
</organism>
<dbReference type="InterPro" id="IPR002509">
    <property type="entry name" value="NODB_dom"/>
</dbReference>
<feature type="signal peptide" evidence="1">
    <location>
        <begin position="1"/>
        <end position="19"/>
    </location>
</feature>
<dbReference type="AlphaFoldDB" id="A0A6L5XU45"/>
<accession>A0A6L5XU45</accession>